<evidence type="ECO:0000256" key="3">
    <source>
        <dbReference type="ARBA" id="ARBA00009804"/>
    </source>
</evidence>
<name>A0A673IBR5_9TELE</name>
<feature type="binding site" evidence="16 17">
    <location>
        <position position="400"/>
    </location>
    <ligand>
        <name>ATP</name>
        <dbReference type="ChEBI" id="CHEBI:30616"/>
    </ligand>
</feature>
<dbReference type="FunFam" id="3.30.200.20:FF:000686">
    <property type="entry name" value="Ribosomal protein S6 kinase"/>
    <property type="match status" value="1"/>
</dbReference>
<dbReference type="PROSITE" id="PS50011">
    <property type="entry name" value="PROTEIN_KINASE_DOM"/>
    <property type="match status" value="2"/>
</dbReference>
<evidence type="ECO:0000313" key="22">
    <source>
        <dbReference type="Proteomes" id="UP000472270"/>
    </source>
</evidence>
<feature type="binding site" evidence="16">
    <location>
        <begin position="377"/>
        <end position="385"/>
    </location>
    <ligand>
        <name>ATP</name>
        <dbReference type="ChEBI" id="CHEBI:30616"/>
    </ligand>
</feature>
<feature type="binding site" evidence="16 17">
    <location>
        <position position="70"/>
    </location>
    <ligand>
        <name>ATP</name>
        <dbReference type="ChEBI" id="CHEBI:30616"/>
    </ligand>
</feature>
<dbReference type="Pfam" id="PF00433">
    <property type="entry name" value="Pkinase_C"/>
    <property type="match status" value="1"/>
</dbReference>
<evidence type="ECO:0000256" key="9">
    <source>
        <dbReference type="ARBA" id="ARBA00022777"/>
    </source>
</evidence>
<dbReference type="InterPro" id="IPR000961">
    <property type="entry name" value="AGC-kinase_C"/>
</dbReference>
<dbReference type="PANTHER" id="PTHR24351">
    <property type="entry name" value="RIBOSOMAL PROTEIN S6 KINASE"/>
    <property type="match status" value="1"/>
</dbReference>
<evidence type="ECO:0000256" key="13">
    <source>
        <dbReference type="ARBA" id="ARBA00048679"/>
    </source>
</evidence>
<dbReference type="GO" id="GO:0035556">
    <property type="term" value="P:intracellular signal transduction"/>
    <property type="evidence" value="ECO:0007669"/>
    <property type="project" value="InterPro"/>
</dbReference>
<feature type="compositionally biased region" description="Basic residues" evidence="18">
    <location>
        <begin position="717"/>
        <end position="728"/>
    </location>
</feature>
<reference evidence="21" key="1">
    <citation type="submission" date="2025-08" db="UniProtKB">
        <authorList>
            <consortium name="Ensembl"/>
        </authorList>
    </citation>
    <scope>IDENTIFICATION</scope>
</reference>
<proteinExistence type="inferred from homology"/>
<feature type="domain" description="Protein kinase" evidence="19">
    <location>
        <begin position="371"/>
        <end position="632"/>
    </location>
</feature>
<comment type="catalytic activity">
    <reaction evidence="12 14">
        <text>L-threonyl-[protein] + ATP = O-phospho-L-threonyl-[protein] + ADP + H(+)</text>
        <dbReference type="Rhea" id="RHEA:46608"/>
        <dbReference type="Rhea" id="RHEA-COMP:11060"/>
        <dbReference type="Rhea" id="RHEA-COMP:11605"/>
        <dbReference type="ChEBI" id="CHEBI:15378"/>
        <dbReference type="ChEBI" id="CHEBI:30013"/>
        <dbReference type="ChEBI" id="CHEBI:30616"/>
        <dbReference type="ChEBI" id="CHEBI:61977"/>
        <dbReference type="ChEBI" id="CHEBI:456216"/>
        <dbReference type="EC" id="2.7.11.1"/>
    </reaction>
</comment>
<evidence type="ECO:0000259" key="19">
    <source>
        <dbReference type="PROSITE" id="PS50011"/>
    </source>
</evidence>
<dbReference type="GO" id="GO:0005524">
    <property type="term" value="F:ATP binding"/>
    <property type="evidence" value="ECO:0007669"/>
    <property type="project" value="UniProtKB-UniRule"/>
</dbReference>
<evidence type="ECO:0000256" key="4">
    <source>
        <dbReference type="ARBA" id="ARBA00022527"/>
    </source>
</evidence>
<feature type="compositionally biased region" description="Low complexity" evidence="18">
    <location>
        <begin position="694"/>
        <end position="716"/>
    </location>
</feature>
<dbReference type="GO" id="GO:0004674">
    <property type="term" value="F:protein serine/threonine kinase activity"/>
    <property type="evidence" value="ECO:0007669"/>
    <property type="project" value="UniProtKB-KW"/>
</dbReference>
<evidence type="ECO:0000256" key="1">
    <source>
        <dbReference type="ARBA" id="ARBA00001946"/>
    </source>
</evidence>
<evidence type="ECO:0000256" key="8">
    <source>
        <dbReference type="ARBA" id="ARBA00022741"/>
    </source>
</evidence>
<evidence type="ECO:0000313" key="21">
    <source>
        <dbReference type="Ensembl" id="ENSSRHP00000036264.1"/>
    </source>
</evidence>
<keyword evidence="10 14" id="KW-0067">ATP-binding</keyword>
<protein>
    <recommendedName>
        <fullName evidence="14">Ribosomal protein S6 kinase</fullName>
        <ecNumber evidence="14">2.7.11.1</ecNumber>
    </recommendedName>
</protein>
<evidence type="ECO:0000256" key="16">
    <source>
        <dbReference type="PIRSR" id="PIRSR000606-51"/>
    </source>
</evidence>
<evidence type="ECO:0000256" key="5">
    <source>
        <dbReference type="ARBA" id="ARBA00022553"/>
    </source>
</evidence>
<dbReference type="PROSITE" id="PS00107">
    <property type="entry name" value="PROTEIN_KINASE_ATP"/>
    <property type="match status" value="2"/>
</dbReference>
<dbReference type="InterPro" id="IPR017441">
    <property type="entry name" value="Protein_kinase_ATP_BS"/>
</dbReference>
<dbReference type="FunFam" id="1.10.510.10:FF:000109">
    <property type="entry name" value="Ribosomal protein S6 kinase"/>
    <property type="match status" value="1"/>
</dbReference>
<dbReference type="Pfam" id="PF00069">
    <property type="entry name" value="Pkinase"/>
    <property type="match status" value="2"/>
</dbReference>
<dbReference type="PIRSF" id="PIRSF000606">
    <property type="entry name" value="Ribsml_S6_kin_2"/>
    <property type="match status" value="1"/>
</dbReference>
<feature type="binding site" evidence="16">
    <location>
        <begin position="44"/>
        <end position="52"/>
    </location>
    <ligand>
        <name>ATP</name>
        <dbReference type="ChEBI" id="CHEBI:30616"/>
    </ligand>
</feature>
<reference evidence="21" key="2">
    <citation type="submission" date="2025-09" db="UniProtKB">
        <authorList>
            <consortium name="Ensembl"/>
        </authorList>
    </citation>
    <scope>IDENTIFICATION</scope>
</reference>
<keyword evidence="7" id="KW-0677">Repeat</keyword>
<dbReference type="FunFam" id="3.30.200.20:FF:000648">
    <property type="entry name" value="Non-specific serine/threonine protein kinase"/>
    <property type="match status" value="1"/>
</dbReference>
<evidence type="ECO:0000256" key="17">
    <source>
        <dbReference type="PROSITE-ProRule" id="PRU10141"/>
    </source>
</evidence>
<dbReference type="InterPro" id="IPR017892">
    <property type="entry name" value="Pkinase_C"/>
</dbReference>
<keyword evidence="5" id="KW-0597">Phosphoprotein</keyword>
<organism evidence="21 22">
    <name type="scientific">Sinocyclocheilus rhinocerous</name>
    <dbReference type="NCBI Taxonomy" id="307959"/>
    <lineage>
        <taxon>Eukaryota</taxon>
        <taxon>Metazoa</taxon>
        <taxon>Chordata</taxon>
        <taxon>Craniata</taxon>
        <taxon>Vertebrata</taxon>
        <taxon>Euteleostomi</taxon>
        <taxon>Actinopterygii</taxon>
        <taxon>Neopterygii</taxon>
        <taxon>Teleostei</taxon>
        <taxon>Ostariophysi</taxon>
        <taxon>Cypriniformes</taxon>
        <taxon>Cyprinidae</taxon>
        <taxon>Cyprininae</taxon>
        <taxon>Sinocyclocheilus</taxon>
    </lineage>
</organism>
<evidence type="ECO:0000256" key="18">
    <source>
        <dbReference type="SAM" id="MobiDB-lite"/>
    </source>
</evidence>
<keyword evidence="4 14" id="KW-0723">Serine/threonine-protein kinase</keyword>
<keyword evidence="11" id="KW-0539">Nucleus</keyword>
<dbReference type="FunFam" id="1.10.510.10:FF:000157">
    <property type="entry name" value="Ribosomal protein S6 kinase"/>
    <property type="match status" value="1"/>
</dbReference>
<feature type="active site" description="Proton acceptor" evidence="15">
    <location>
        <position position="166"/>
    </location>
</feature>
<dbReference type="GO" id="GO:0000287">
    <property type="term" value="F:magnesium ion binding"/>
    <property type="evidence" value="ECO:0007669"/>
    <property type="project" value="InterPro"/>
</dbReference>
<dbReference type="GO" id="GO:0006355">
    <property type="term" value="P:regulation of DNA-templated transcription"/>
    <property type="evidence" value="ECO:0007669"/>
    <property type="project" value="UniProtKB-ARBA"/>
</dbReference>
<evidence type="ECO:0000256" key="14">
    <source>
        <dbReference type="PIRNR" id="PIRNR000606"/>
    </source>
</evidence>
<keyword evidence="22" id="KW-1185">Reference proteome</keyword>
<evidence type="ECO:0000256" key="7">
    <source>
        <dbReference type="ARBA" id="ARBA00022737"/>
    </source>
</evidence>
<dbReference type="Gene3D" id="3.30.200.20">
    <property type="entry name" value="Phosphorylase Kinase, domain 1"/>
    <property type="match status" value="2"/>
</dbReference>
<dbReference type="PROSITE" id="PS51285">
    <property type="entry name" value="AGC_KINASE_CTER"/>
    <property type="match status" value="1"/>
</dbReference>
<dbReference type="GO" id="GO:0005634">
    <property type="term" value="C:nucleus"/>
    <property type="evidence" value="ECO:0007669"/>
    <property type="project" value="UniProtKB-SubCell"/>
</dbReference>
<evidence type="ECO:0000256" key="15">
    <source>
        <dbReference type="PIRSR" id="PIRSR000606-50"/>
    </source>
</evidence>
<dbReference type="SMART" id="SM00133">
    <property type="entry name" value="S_TK_X"/>
    <property type="match status" value="1"/>
</dbReference>
<evidence type="ECO:0000256" key="12">
    <source>
        <dbReference type="ARBA" id="ARBA00047899"/>
    </source>
</evidence>
<gene>
    <name evidence="21" type="primary">LOC107730213</name>
</gene>
<comment type="cofactor">
    <cofactor evidence="1 14">
        <name>Mg(2+)</name>
        <dbReference type="ChEBI" id="CHEBI:18420"/>
    </cofactor>
</comment>
<comment type="subcellular location">
    <subcellularLocation>
        <location evidence="2">Nucleus</location>
    </subcellularLocation>
</comment>
<keyword evidence="8 14" id="KW-0547">Nucleotide-binding</keyword>
<dbReference type="InterPro" id="IPR011009">
    <property type="entry name" value="Kinase-like_dom_sf"/>
</dbReference>
<keyword evidence="9 14" id="KW-0418">Kinase</keyword>
<dbReference type="EC" id="2.7.11.1" evidence="14"/>
<evidence type="ECO:0000256" key="2">
    <source>
        <dbReference type="ARBA" id="ARBA00004123"/>
    </source>
</evidence>
<accession>A0A673IBR5</accession>
<dbReference type="InterPro" id="IPR000719">
    <property type="entry name" value="Prot_kinase_dom"/>
</dbReference>
<feature type="active site" description="Proton acceptor" evidence="15">
    <location>
        <position position="489"/>
    </location>
</feature>
<comment type="catalytic activity">
    <reaction evidence="13 14">
        <text>L-seryl-[protein] + ATP = O-phospho-L-seryl-[protein] + ADP + H(+)</text>
        <dbReference type="Rhea" id="RHEA:17989"/>
        <dbReference type="Rhea" id="RHEA-COMP:9863"/>
        <dbReference type="Rhea" id="RHEA-COMP:11604"/>
        <dbReference type="ChEBI" id="CHEBI:15378"/>
        <dbReference type="ChEBI" id="CHEBI:29999"/>
        <dbReference type="ChEBI" id="CHEBI:30616"/>
        <dbReference type="ChEBI" id="CHEBI:83421"/>
        <dbReference type="ChEBI" id="CHEBI:456216"/>
        <dbReference type="EC" id="2.7.11.1"/>
    </reaction>
</comment>
<evidence type="ECO:0000256" key="6">
    <source>
        <dbReference type="ARBA" id="ARBA00022679"/>
    </source>
</evidence>
<feature type="domain" description="Protein kinase" evidence="19">
    <location>
        <begin position="38"/>
        <end position="305"/>
    </location>
</feature>
<feature type="domain" description="AGC-kinase C-terminal" evidence="20">
    <location>
        <begin position="306"/>
        <end position="374"/>
    </location>
</feature>
<dbReference type="AlphaFoldDB" id="A0A673IBR5"/>
<feature type="region of interest" description="Disordered" evidence="18">
    <location>
        <begin position="681"/>
        <end position="728"/>
    </location>
</feature>
<dbReference type="PROSITE" id="PS00108">
    <property type="entry name" value="PROTEIN_KINASE_ST"/>
    <property type="match status" value="2"/>
</dbReference>
<dbReference type="Proteomes" id="UP000472270">
    <property type="component" value="Unassembled WGS sequence"/>
</dbReference>
<evidence type="ECO:0000256" key="10">
    <source>
        <dbReference type="ARBA" id="ARBA00022840"/>
    </source>
</evidence>
<dbReference type="Ensembl" id="ENSSRHT00000037318.1">
    <property type="protein sequence ID" value="ENSSRHP00000036264.1"/>
    <property type="gene ID" value="ENSSRHG00000017268.1"/>
</dbReference>
<comment type="similarity">
    <text evidence="3 14">Belongs to the protein kinase superfamily. AGC Ser/Thr protein kinase family. S6 kinase subfamily.</text>
</comment>
<evidence type="ECO:0000259" key="20">
    <source>
        <dbReference type="PROSITE" id="PS51285"/>
    </source>
</evidence>
<dbReference type="InterPro" id="IPR016239">
    <property type="entry name" value="Ribosomal_S6_kinase_II"/>
</dbReference>
<dbReference type="SUPFAM" id="SSF56112">
    <property type="entry name" value="Protein kinase-like (PK-like)"/>
    <property type="match status" value="2"/>
</dbReference>
<keyword evidence="6 14" id="KW-0808">Transferase</keyword>
<dbReference type="SMART" id="SM00220">
    <property type="entry name" value="S_TKc"/>
    <property type="match status" value="2"/>
</dbReference>
<evidence type="ECO:0000256" key="11">
    <source>
        <dbReference type="ARBA" id="ARBA00023242"/>
    </source>
</evidence>
<dbReference type="Gene3D" id="1.10.510.10">
    <property type="entry name" value="Transferase(Phosphotransferase) domain 1"/>
    <property type="match status" value="2"/>
</dbReference>
<dbReference type="FunFam" id="3.30.200.20:FF:000208">
    <property type="entry name" value="Ribosomal protein S6 kinase"/>
    <property type="match status" value="1"/>
</dbReference>
<sequence>MPSTMEGSSGESDLFTVKHELRNANLTGHVERVGIENFELLKVLGTGAYGKVFLVRKVSGHDSGKLYAMKVLKKATIVQKAKTAEHTRTERQVLEHIRQSPFLVTLHYAFQTDTKLHLILDYVNGGELFTHLVQRVRFKEQEVTLYNGEIVLALEHLHKLGIVYRDLKLENILLDSNGHIVLTDFGLSKEFHEVERAYSICGTIEYMAPEIVAGGESGHDKAVDWWSMGVLMYELLTGGSPFTVDGNENSHSDIAERIMKKDPPFPKDMGPLAKDIIQQLLIKDPKKRLGSGPSGAQNVKRHPFYQKMNWEDLAAKKVPAPFKPVIRDELDVSNFAEEFTEMDPTYSPAALPNNCDRIFQDSPFYINYEMDLRENALGEGSFSICRQCTHKKTGQKYAVKIVSKRMEALTQKEIAALKPCDGLPNIVKLHEIYHDQLHTYLVLELLQGGELLERIRRKQHFSETEASRIMRRLVSAVSHMHDVGVVHRDLKPENLLFTDDTENSEIKVIDFGFARLKPPDNQLLKTPCFTLQYAAPEILKYDGYDESCDLWSLGVILYTMLSGQVPFQCHGKSLMHTSAEEIMRKIKQGDFSFEGEAWRNVSNQAKDLIQELLTVDPDKRIKMCGLRYNAWLQDDSQLSSNPLMTPDILGSSTISVHTCVKATFNAFNKCKREGFRLQTVDKAPLAKRRKMKKTSTSTETRSSSSESAHSSSSSSHRCVRPLPHHCSP</sequence>
<dbReference type="InterPro" id="IPR008271">
    <property type="entry name" value="Ser/Thr_kinase_AS"/>
</dbReference>